<organism evidence="3 4">
    <name type="scientific">Rhodococcus oryzae</name>
    <dbReference type="NCBI Taxonomy" id="2571143"/>
    <lineage>
        <taxon>Bacteria</taxon>
        <taxon>Bacillati</taxon>
        <taxon>Actinomycetota</taxon>
        <taxon>Actinomycetes</taxon>
        <taxon>Mycobacteriales</taxon>
        <taxon>Nocardiaceae</taxon>
        <taxon>Rhodococcus</taxon>
    </lineage>
</organism>
<dbReference type="InterPro" id="IPR036188">
    <property type="entry name" value="FAD/NAD-bd_sf"/>
</dbReference>
<keyword evidence="4" id="KW-1185">Reference proteome</keyword>
<evidence type="ECO:0000313" key="3">
    <source>
        <dbReference type="EMBL" id="TJZ73651.1"/>
    </source>
</evidence>
<feature type="domain" description="Amine oxidase" evidence="2">
    <location>
        <begin position="218"/>
        <end position="450"/>
    </location>
</feature>
<proteinExistence type="predicted"/>
<dbReference type="PANTHER" id="PTHR10742:SF410">
    <property type="entry name" value="LYSINE-SPECIFIC HISTONE DEMETHYLASE 2"/>
    <property type="match status" value="1"/>
</dbReference>
<dbReference type="InterPro" id="IPR050281">
    <property type="entry name" value="Flavin_monoamine_oxidase"/>
</dbReference>
<dbReference type="PANTHER" id="PTHR10742">
    <property type="entry name" value="FLAVIN MONOAMINE OXIDASE"/>
    <property type="match status" value="1"/>
</dbReference>
<protein>
    <submittedName>
        <fullName evidence="3">FAD-dependent oxidoreductase</fullName>
    </submittedName>
</protein>
<dbReference type="EMBL" id="SUMD01000017">
    <property type="protein sequence ID" value="TJZ73651.1"/>
    <property type="molecule type" value="Genomic_DNA"/>
</dbReference>
<sequence length="453" mass="48360">MSPITRRSMLVGSLGVAAAFGLSSCATSSAQSSSSPGARYDVIVIGAGAAGLGAAKRIHEAGKKVLVLEARDRIGGRVWTDRTTMSIPFERGAELLHGGPDISTWAYVTGLGLGTHRLDPNYSRFDPQSPWEVQGSAQFYRFPNGVPAVGPTAPAPADGETAETYLARLGIPRSNYPLALLIIEVDDEQFDVLPAENVVDTLQECLDVERTGEAPVDDYAGDFRVIGGYDQIIRAIGERVEIKTNTVVDTITHSAGGVSVSAGGRDYEAARCVVAVPAGVLKAGRIEFSPALPDTKLDAIEQVRYLSVYKAILEFPRPVITMPFGLAETYSLRPPVLWDASAGTPGFTGQLLVAWATGAQADELLALPEHERFDRSLETVRRLGGDAGVTYSKASTYDWSKDEFALGAYPEKSDKVIYEPVNGVLHFAGMVTSTVHRSLNTGTDAADAVLRSL</sequence>
<dbReference type="Proteomes" id="UP000305109">
    <property type="component" value="Unassembled WGS sequence"/>
</dbReference>
<dbReference type="PROSITE" id="PS51318">
    <property type="entry name" value="TAT"/>
    <property type="match status" value="1"/>
</dbReference>
<gene>
    <name evidence="3" type="ORF">FCG67_24055</name>
</gene>
<dbReference type="SUPFAM" id="SSF54373">
    <property type="entry name" value="FAD-linked reductases, C-terminal domain"/>
    <property type="match status" value="1"/>
</dbReference>
<dbReference type="Pfam" id="PF01593">
    <property type="entry name" value="Amino_oxidase"/>
    <property type="match status" value="2"/>
</dbReference>
<dbReference type="InterPro" id="IPR002937">
    <property type="entry name" value="Amino_oxidase"/>
</dbReference>
<feature type="domain" description="Amine oxidase" evidence="2">
    <location>
        <begin position="50"/>
        <end position="125"/>
    </location>
</feature>
<evidence type="ECO:0000256" key="1">
    <source>
        <dbReference type="SAM" id="SignalP"/>
    </source>
</evidence>
<dbReference type="InterPro" id="IPR006311">
    <property type="entry name" value="TAT_signal"/>
</dbReference>
<accession>A0ABY2RDI3</accession>
<feature type="signal peptide" evidence="1">
    <location>
        <begin position="1"/>
        <end position="30"/>
    </location>
</feature>
<name>A0ABY2RDI3_9NOCA</name>
<dbReference type="RefSeq" id="WP_136912082.1">
    <property type="nucleotide sequence ID" value="NZ_SUMD01000017.1"/>
</dbReference>
<feature type="chain" id="PRO_5046013991" evidence="1">
    <location>
        <begin position="31"/>
        <end position="453"/>
    </location>
</feature>
<evidence type="ECO:0000313" key="4">
    <source>
        <dbReference type="Proteomes" id="UP000305109"/>
    </source>
</evidence>
<dbReference type="PROSITE" id="PS51257">
    <property type="entry name" value="PROKAR_LIPOPROTEIN"/>
    <property type="match status" value="1"/>
</dbReference>
<dbReference type="Gene3D" id="3.50.50.60">
    <property type="entry name" value="FAD/NAD(P)-binding domain"/>
    <property type="match status" value="1"/>
</dbReference>
<evidence type="ECO:0000259" key="2">
    <source>
        <dbReference type="Pfam" id="PF01593"/>
    </source>
</evidence>
<dbReference type="SUPFAM" id="SSF51905">
    <property type="entry name" value="FAD/NAD(P)-binding domain"/>
    <property type="match status" value="1"/>
</dbReference>
<reference evidence="3 4" key="1">
    <citation type="submission" date="2019-04" db="EMBL/GenBank/DDBJ databases">
        <title>Rhodococcus oryzae sp. nov., a novel actinomycete isolated from rhizosphere soil of rice (Oryza sativa L.).</title>
        <authorList>
            <person name="Li C."/>
        </authorList>
    </citation>
    <scope>NUCLEOTIDE SEQUENCE [LARGE SCALE GENOMIC DNA]</scope>
    <source>
        <strain evidence="3 4">NEAU-CX67</strain>
    </source>
</reference>
<comment type="caution">
    <text evidence="3">The sequence shown here is derived from an EMBL/GenBank/DDBJ whole genome shotgun (WGS) entry which is preliminary data.</text>
</comment>
<keyword evidence="1" id="KW-0732">Signal</keyword>